<evidence type="ECO:0000313" key="11">
    <source>
        <dbReference type="EMBL" id="TXL66004.1"/>
    </source>
</evidence>
<dbReference type="InterPro" id="IPR003594">
    <property type="entry name" value="HATPase_dom"/>
</dbReference>
<dbReference type="GO" id="GO:0046983">
    <property type="term" value="F:protein dimerization activity"/>
    <property type="evidence" value="ECO:0007669"/>
    <property type="project" value="InterPro"/>
</dbReference>
<dbReference type="Gene3D" id="1.20.5.1930">
    <property type="match status" value="1"/>
</dbReference>
<protein>
    <recommendedName>
        <fullName evidence="2">histidine kinase</fullName>
        <ecNumber evidence="2">2.7.13.3</ecNumber>
    </recommendedName>
</protein>
<dbReference type="InterPro" id="IPR036890">
    <property type="entry name" value="HATPase_C_sf"/>
</dbReference>
<dbReference type="Pfam" id="PF07730">
    <property type="entry name" value="HisKA_3"/>
    <property type="match status" value="1"/>
</dbReference>
<dbReference type="CDD" id="cd00156">
    <property type="entry name" value="REC"/>
    <property type="match status" value="1"/>
</dbReference>
<name>A0A5C8NYD2_9BURK</name>
<evidence type="ECO:0000256" key="7">
    <source>
        <dbReference type="ARBA" id="ARBA00022840"/>
    </source>
</evidence>
<dbReference type="CDD" id="cd16917">
    <property type="entry name" value="HATPase_UhpB-NarQ-NarX-like"/>
    <property type="match status" value="1"/>
</dbReference>
<dbReference type="Pfam" id="PF00072">
    <property type="entry name" value="Response_reg"/>
    <property type="match status" value="1"/>
</dbReference>
<keyword evidence="8" id="KW-0902">Two-component regulatory system</keyword>
<dbReference type="PROSITE" id="PS50110">
    <property type="entry name" value="RESPONSE_REGULATORY"/>
    <property type="match status" value="1"/>
</dbReference>
<dbReference type="GO" id="GO:0005524">
    <property type="term" value="F:ATP binding"/>
    <property type="evidence" value="ECO:0007669"/>
    <property type="project" value="UniProtKB-KW"/>
</dbReference>
<feature type="modified residue" description="4-aspartylphosphate" evidence="9">
    <location>
        <position position="66"/>
    </location>
</feature>
<keyword evidence="5" id="KW-0547">Nucleotide-binding</keyword>
<evidence type="ECO:0000256" key="4">
    <source>
        <dbReference type="ARBA" id="ARBA00022679"/>
    </source>
</evidence>
<sequence length="370" mass="40545">MPAPAGRSMTPERPLRLLCVEDSDDDVELIRLALTRHGMSFSLEAVCEEGPFREALAREPDLVLCDYSLPAFSPLRALAVIEAVRPGLPLIVVTRAIGEEAAVAVLRAGARDYHLKERLNLLGPAIERVMRERRLEDERRRAQLAVADAYRRLSRVSARIVDAQERERALIARELHDELGQTMTGIVLHLHAVRRAHLPEGPEASVDTALALAQDAVEQVRRMSFMLRPPQLDLLGLSAAVRSTVERQLGAAGIGGGVEVFGEEPKDAAPCWISAFRIVQEAVTNALRHARADRIRVRLRFGQGGRLVVTVADDGEGFDVRGMLAGGVRDENFGLAGMAERAEMAGGHLRIRAKRALGSVIRAVFEPSRV</sequence>
<dbReference type="GO" id="GO:0000155">
    <property type="term" value="F:phosphorelay sensor kinase activity"/>
    <property type="evidence" value="ECO:0007669"/>
    <property type="project" value="InterPro"/>
</dbReference>
<evidence type="ECO:0000256" key="1">
    <source>
        <dbReference type="ARBA" id="ARBA00000085"/>
    </source>
</evidence>
<dbReference type="PANTHER" id="PTHR24421">
    <property type="entry name" value="NITRATE/NITRITE SENSOR PROTEIN NARX-RELATED"/>
    <property type="match status" value="1"/>
</dbReference>
<evidence type="ECO:0000259" key="10">
    <source>
        <dbReference type="PROSITE" id="PS50110"/>
    </source>
</evidence>
<keyword evidence="7" id="KW-0067">ATP-binding</keyword>
<keyword evidence="6" id="KW-0418">Kinase</keyword>
<evidence type="ECO:0000256" key="2">
    <source>
        <dbReference type="ARBA" id="ARBA00012438"/>
    </source>
</evidence>
<dbReference type="Pfam" id="PF02518">
    <property type="entry name" value="HATPase_c"/>
    <property type="match status" value="1"/>
</dbReference>
<evidence type="ECO:0000256" key="6">
    <source>
        <dbReference type="ARBA" id="ARBA00022777"/>
    </source>
</evidence>
<feature type="domain" description="Response regulatory" evidence="10">
    <location>
        <begin position="16"/>
        <end position="131"/>
    </location>
</feature>
<evidence type="ECO:0000256" key="8">
    <source>
        <dbReference type="ARBA" id="ARBA00023012"/>
    </source>
</evidence>
<dbReference type="InterPro" id="IPR050482">
    <property type="entry name" value="Sensor_HK_TwoCompSys"/>
</dbReference>
<evidence type="ECO:0000256" key="3">
    <source>
        <dbReference type="ARBA" id="ARBA00022553"/>
    </source>
</evidence>
<evidence type="ECO:0000256" key="9">
    <source>
        <dbReference type="PROSITE-ProRule" id="PRU00169"/>
    </source>
</evidence>
<dbReference type="Gene3D" id="3.40.50.2300">
    <property type="match status" value="1"/>
</dbReference>
<dbReference type="PANTHER" id="PTHR24421:SF10">
    <property type="entry name" value="NITRATE_NITRITE SENSOR PROTEIN NARQ"/>
    <property type="match status" value="1"/>
</dbReference>
<dbReference type="InterPro" id="IPR011006">
    <property type="entry name" value="CheY-like_superfamily"/>
</dbReference>
<accession>A0A5C8NYD2</accession>
<keyword evidence="12" id="KW-1185">Reference proteome</keyword>
<dbReference type="InterPro" id="IPR011712">
    <property type="entry name" value="Sig_transdc_His_kin_sub3_dim/P"/>
</dbReference>
<reference evidence="11 12" key="1">
    <citation type="submission" date="2019-06" db="EMBL/GenBank/DDBJ databases">
        <title>Quisquiliibacterium sp. nov., isolated from a maize field.</title>
        <authorList>
            <person name="Lin S.-Y."/>
            <person name="Tsai C.-F."/>
            <person name="Young C.-C."/>
        </authorList>
    </citation>
    <scope>NUCLEOTIDE SEQUENCE [LARGE SCALE GENOMIC DNA]</scope>
    <source>
        <strain evidence="11 12">CC-CFT501</strain>
    </source>
</reference>
<evidence type="ECO:0000256" key="5">
    <source>
        <dbReference type="ARBA" id="ARBA00022741"/>
    </source>
</evidence>
<dbReference type="SMART" id="SM00448">
    <property type="entry name" value="REC"/>
    <property type="match status" value="1"/>
</dbReference>
<dbReference type="EC" id="2.7.13.3" evidence="2"/>
<dbReference type="Gene3D" id="3.30.565.10">
    <property type="entry name" value="Histidine kinase-like ATPase, C-terminal domain"/>
    <property type="match status" value="1"/>
</dbReference>
<dbReference type="Proteomes" id="UP000321548">
    <property type="component" value="Unassembled WGS sequence"/>
</dbReference>
<comment type="catalytic activity">
    <reaction evidence="1">
        <text>ATP + protein L-histidine = ADP + protein N-phospho-L-histidine.</text>
        <dbReference type="EC" id="2.7.13.3"/>
    </reaction>
</comment>
<dbReference type="SMART" id="SM00387">
    <property type="entry name" value="HATPase_c"/>
    <property type="match status" value="1"/>
</dbReference>
<comment type="caution">
    <text evidence="11">The sequence shown here is derived from an EMBL/GenBank/DDBJ whole genome shotgun (WGS) entry which is preliminary data.</text>
</comment>
<gene>
    <name evidence="11" type="ORF">FHP08_07965</name>
</gene>
<keyword evidence="3 9" id="KW-0597">Phosphoprotein</keyword>
<dbReference type="SUPFAM" id="SSF55874">
    <property type="entry name" value="ATPase domain of HSP90 chaperone/DNA topoisomerase II/histidine kinase"/>
    <property type="match status" value="1"/>
</dbReference>
<proteinExistence type="predicted"/>
<dbReference type="InterPro" id="IPR001789">
    <property type="entry name" value="Sig_transdc_resp-reg_receiver"/>
</dbReference>
<dbReference type="SUPFAM" id="SSF52172">
    <property type="entry name" value="CheY-like"/>
    <property type="match status" value="1"/>
</dbReference>
<dbReference type="EMBL" id="VDUY01000003">
    <property type="protein sequence ID" value="TXL66004.1"/>
    <property type="molecule type" value="Genomic_DNA"/>
</dbReference>
<dbReference type="AlphaFoldDB" id="A0A5C8NYD2"/>
<evidence type="ECO:0000313" key="12">
    <source>
        <dbReference type="Proteomes" id="UP000321548"/>
    </source>
</evidence>
<keyword evidence="4" id="KW-0808">Transferase</keyword>
<organism evidence="11 12">
    <name type="scientific">Zeimonas arvi</name>
    <dbReference type="NCBI Taxonomy" id="2498847"/>
    <lineage>
        <taxon>Bacteria</taxon>
        <taxon>Pseudomonadati</taxon>
        <taxon>Pseudomonadota</taxon>
        <taxon>Betaproteobacteria</taxon>
        <taxon>Burkholderiales</taxon>
        <taxon>Burkholderiaceae</taxon>
        <taxon>Zeimonas</taxon>
    </lineage>
</organism>
<dbReference type="GO" id="GO:0016020">
    <property type="term" value="C:membrane"/>
    <property type="evidence" value="ECO:0007669"/>
    <property type="project" value="InterPro"/>
</dbReference>
<dbReference type="OrthoDB" id="9813412at2"/>